<dbReference type="AlphaFoldDB" id="A0A9P9AKE0"/>
<evidence type="ECO:0000256" key="4">
    <source>
        <dbReference type="ARBA" id="ARBA00022490"/>
    </source>
</evidence>
<feature type="compositionally biased region" description="Polar residues" evidence="8">
    <location>
        <begin position="39"/>
        <end position="64"/>
    </location>
</feature>
<dbReference type="OrthoDB" id="21629at2759"/>
<feature type="compositionally biased region" description="Basic and acidic residues" evidence="8">
    <location>
        <begin position="293"/>
        <end position="304"/>
    </location>
</feature>
<evidence type="ECO:0000256" key="3">
    <source>
        <dbReference type="ARBA" id="ARBA00020733"/>
    </source>
</evidence>
<dbReference type="Pfam" id="PF13945">
    <property type="entry name" value="NST1"/>
    <property type="match status" value="1"/>
</dbReference>
<reference evidence="9 10" key="1">
    <citation type="journal article" date="2021" name="Nat. Commun.">
        <title>Genetic determinants of endophytism in the Arabidopsis root mycobiome.</title>
        <authorList>
            <person name="Mesny F."/>
            <person name="Miyauchi S."/>
            <person name="Thiergart T."/>
            <person name="Pickel B."/>
            <person name="Atanasova L."/>
            <person name="Karlsson M."/>
            <person name="Huettel B."/>
            <person name="Barry K.W."/>
            <person name="Haridas S."/>
            <person name="Chen C."/>
            <person name="Bauer D."/>
            <person name="Andreopoulos W."/>
            <person name="Pangilinan J."/>
            <person name="LaButti K."/>
            <person name="Riley R."/>
            <person name="Lipzen A."/>
            <person name="Clum A."/>
            <person name="Drula E."/>
            <person name="Henrissat B."/>
            <person name="Kohler A."/>
            <person name="Grigoriev I.V."/>
            <person name="Martin F.M."/>
            <person name="Hacquard S."/>
        </authorList>
    </citation>
    <scope>NUCLEOTIDE SEQUENCE [LARGE SCALE GENOMIC DNA]</scope>
    <source>
        <strain evidence="9 10">MPI-CAGE-CH-0241</strain>
    </source>
</reference>
<gene>
    <name evidence="9" type="ORF">B0T10DRAFT_260745</name>
</gene>
<evidence type="ECO:0000256" key="5">
    <source>
        <dbReference type="ARBA" id="ARBA00023016"/>
    </source>
</evidence>
<keyword evidence="4 7" id="KW-0963">Cytoplasm</keyword>
<dbReference type="Proteomes" id="UP000777438">
    <property type="component" value="Unassembled WGS sequence"/>
</dbReference>
<comment type="similarity">
    <text evidence="2 7">Belongs to the NST1 family.</text>
</comment>
<dbReference type="InterPro" id="IPR025279">
    <property type="entry name" value="NST1"/>
</dbReference>
<feature type="region of interest" description="Disordered" evidence="8">
    <location>
        <begin position="351"/>
        <end position="472"/>
    </location>
</feature>
<sequence>MMSANNQKSAPLTQASLRNTAECTNKDDSNFITVPKSPASESPQPLTPTSAKSNNLLEDPTSGNRAAPAVDRKEQKRRQNTTAGAAAEQAPNRHSSHASGAAKPSDSVPGDHDNVANYDIADPPLGAGSDVRTLLPLGAPSSDISRDKIWSTSNQEEHERIKEFWLSLGGDERKSLLKVEKDAILKKMKEQQGHTCNCTVCVRKRTAIEDKLEGLYDAYYLDLEQFANQGEGASILPPPRDFSLRPPQGLPSSHANQPPSRGRMVESIGNNKDEDKLEEVYSEDEVEDDDYSHDESPKKIHSSHDRDVTDFLTFGNSLQVKGGILAVADDLLKNDGKRFIEMMEQLAERRMAREEDAREHISRGYSHPSGSYSNPHSHPPPDKDEYNDEEDKEEDYEDSQEDEEYEDEEDPMTEEQRMQEARQSALHPPGLPPPREHPLQTPSLPWPLLRRKRKQMRPPTLGDKKNMTVPWK</sequence>
<dbReference type="GO" id="GO:0005737">
    <property type="term" value="C:cytoplasm"/>
    <property type="evidence" value="ECO:0007669"/>
    <property type="project" value="UniProtKB-SubCell"/>
</dbReference>
<feature type="compositionally biased region" description="Acidic residues" evidence="8">
    <location>
        <begin position="385"/>
        <end position="413"/>
    </location>
</feature>
<evidence type="ECO:0000313" key="10">
    <source>
        <dbReference type="Proteomes" id="UP000777438"/>
    </source>
</evidence>
<feature type="region of interest" description="Disordered" evidence="8">
    <location>
        <begin position="1"/>
        <end position="123"/>
    </location>
</feature>
<evidence type="ECO:0000256" key="7">
    <source>
        <dbReference type="RuleBase" id="RU049441"/>
    </source>
</evidence>
<feature type="compositionally biased region" description="Acidic residues" evidence="8">
    <location>
        <begin position="280"/>
        <end position="292"/>
    </location>
</feature>
<proteinExistence type="inferred from homology"/>
<comment type="subcellular location">
    <subcellularLocation>
        <location evidence="1 7">Cytoplasm</location>
    </subcellularLocation>
</comment>
<keyword evidence="6 7" id="KW-0175">Coiled coil</keyword>
<feature type="compositionally biased region" description="Polar residues" evidence="8">
    <location>
        <begin position="1"/>
        <end position="23"/>
    </location>
</feature>
<keyword evidence="10" id="KW-1185">Reference proteome</keyword>
<evidence type="ECO:0000256" key="2">
    <source>
        <dbReference type="ARBA" id="ARBA00007112"/>
    </source>
</evidence>
<comment type="function">
    <text evidence="7">May act as a negative regulator of salt tolerance.</text>
</comment>
<evidence type="ECO:0000313" key="9">
    <source>
        <dbReference type="EMBL" id="KAH6871522.1"/>
    </source>
</evidence>
<comment type="caution">
    <text evidence="9">The sequence shown here is derived from an EMBL/GenBank/DDBJ whole genome shotgun (WGS) entry which is preliminary data.</text>
</comment>
<organism evidence="9 10">
    <name type="scientific">Thelonectria olida</name>
    <dbReference type="NCBI Taxonomy" id="1576542"/>
    <lineage>
        <taxon>Eukaryota</taxon>
        <taxon>Fungi</taxon>
        <taxon>Dikarya</taxon>
        <taxon>Ascomycota</taxon>
        <taxon>Pezizomycotina</taxon>
        <taxon>Sordariomycetes</taxon>
        <taxon>Hypocreomycetidae</taxon>
        <taxon>Hypocreales</taxon>
        <taxon>Nectriaceae</taxon>
        <taxon>Thelonectria</taxon>
    </lineage>
</organism>
<name>A0A9P9AKE0_9HYPO</name>
<evidence type="ECO:0000256" key="8">
    <source>
        <dbReference type="SAM" id="MobiDB-lite"/>
    </source>
</evidence>
<accession>A0A9P9AKE0</accession>
<evidence type="ECO:0000256" key="6">
    <source>
        <dbReference type="ARBA" id="ARBA00023054"/>
    </source>
</evidence>
<feature type="compositionally biased region" description="Basic and acidic residues" evidence="8">
    <location>
        <begin position="351"/>
        <end position="362"/>
    </location>
</feature>
<feature type="region of interest" description="Disordered" evidence="8">
    <location>
        <begin position="231"/>
        <end position="304"/>
    </location>
</feature>
<dbReference type="EMBL" id="JAGPYM010000054">
    <property type="protein sequence ID" value="KAH6871522.1"/>
    <property type="molecule type" value="Genomic_DNA"/>
</dbReference>
<evidence type="ECO:0000256" key="1">
    <source>
        <dbReference type="ARBA" id="ARBA00004496"/>
    </source>
</evidence>
<protein>
    <recommendedName>
        <fullName evidence="3 7">Stress response protein NST1</fullName>
    </recommendedName>
</protein>
<feature type="compositionally biased region" description="Polar residues" evidence="8">
    <location>
        <begin position="250"/>
        <end position="259"/>
    </location>
</feature>
<keyword evidence="5 7" id="KW-0346">Stress response</keyword>